<dbReference type="GO" id="GO:0008270">
    <property type="term" value="F:zinc ion binding"/>
    <property type="evidence" value="ECO:0007669"/>
    <property type="project" value="UniProtKB-KW"/>
</dbReference>
<dbReference type="PROSITE" id="PS50103">
    <property type="entry name" value="ZF_C3H1"/>
    <property type="match status" value="1"/>
</dbReference>
<evidence type="ECO:0000256" key="7">
    <source>
        <dbReference type="SAM" id="MobiDB-lite"/>
    </source>
</evidence>
<keyword evidence="10" id="KW-1185">Reference proteome</keyword>
<evidence type="ECO:0000313" key="10">
    <source>
        <dbReference type="Proteomes" id="UP000030752"/>
    </source>
</evidence>
<dbReference type="SUPFAM" id="SSF90229">
    <property type="entry name" value="CCCH zinc finger"/>
    <property type="match status" value="1"/>
</dbReference>
<feature type="compositionally biased region" description="Low complexity" evidence="7">
    <location>
        <begin position="452"/>
        <end position="461"/>
    </location>
</feature>
<evidence type="ECO:0000313" key="9">
    <source>
        <dbReference type="EMBL" id="ETN38135.1"/>
    </source>
</evidence>
<dbReference type="InParanoid" id="W2RP87"/>
<keyword evidence="3 6" id="KW-0863">Zinc-finger</keyword>
<keyword evidence="5" id="KW-0539">Nucleus</keyword>
<feature type="compositionally biased region" description="Low complexity" evidence="7">
    <location>
        <begin position="334"/>
        <end position="350"/>
    </location>
</feature>
<feature type="compositionally biased region" description="Gly residues" evidence="7">
    <location>
        <begin position="45"/>
        <end position="59"/>
    </location>
</feature>
<dbReference type="GO" id="GO:0005634">
    <property type="term" value="C:nucleus"/>
    <property type="evidence" value="ECO:0007669"/>
    <property type="project" value="UniProtKB-SubCell"/>
</dbReference>
<dbReference type="InterPro" id="IPR036855">
    <property type="entry name" value="Znf_CCCH_sf"/>
</dbReference>
<dbReference type="EMBL" id="KB822723">
    <property type="protein sequence ID" value="ETN38135.1"/>
    <property type="molecule type" value="Genomic_DNA"/>
</dbReference>
<name>W2RP87_CYPE1</name>
<dbReference type="GeneID" id="19975098"/>
<sequence length="670" mass="69836">MVTCKFFLQGNCRYGQNCRFDHPGSGSSGGQSQSQNRFGPLASGNSGGSAGGNRFGGAGPTEASIVARDAPADLDPQKARPKWIFSSYGPTKTASISLMEDNEYSSEEIRLRYYQAAAAGQEAQADQEATQMYNKIDQDYQSIVNNVNNIPKFLEEGEKKRPNRHDFTNVAEFNGKKTRDEFIQQFSHGAGSAFGAPTSNAFGSGNSTNPFAKAPSSTFGQPTAASKFGTLPAFGGSDITTSTPAFGHASTPAFGQGAFGKPAMGNTGFGQPAFGSSSFGQSAQKNPFAPASASGGLGQTPSAFGQPSTTNSAFGQSPQTSTAFGQAPQTTSAFGQPSQPPSSFGQPSQPTSAFGQPSQPTSSFGQPSQPTSSFGQPSQPASAFGQPPQPTSGFGQPAQSSSGFGQPSQPTSAFGQPSQPTSSFGQPSQPSTFGKPAFGQTAQPSSTFGQNTQQSSSISTSFGQAAAPSSGFSNATNAGFGQVQGQNAGFGKTNDQDMESEPTARPNPFGARPASSAATATQPVQQQQGTAASASGGFNPVNPLLGKPAAPLHVTERLPAQDPTFDMGGRLTSFRGQSVTYIEPAPAAAFPCFIRSDTKEPERIWYPNAGNEKTLQSLNTEGKRLDFEGTPEEYTDVVKEAYRHLYETGSWKDGKLPLVPPAREMVAYDF</sequence>
<feature type="region of interest" description="Disordered" evidence="7">
    <location>
        <begin position="257"/>
        <end position="548"/>
    </location>
</feature>
<organism evidence="9 10">
    <name type="scientific">Cyphellophora europaea (strain CBS 101466)</name>
    <name type="common">Phialophora europaea</name>
    <dbReference type="NCBI Taxonomy" id="1220924"/>
    <lineage>
        <taxon>Eukaryota</taxon>
        <taxon>Fungi</taxon>
        <taxon>Dikarya</taxon>
        <taxon>Ascomycota</taxon>
        <taxon>Pezizomycotina</taxon>
        <taxon>Eurotiomycetes</taxon>
        <taxon>Chaetothyriomycetidae</taxon>
        <taxon>Chaetothyriales</taxon>
        <taxon>Cyphellophoraceae</taxon>
        <taxon>Cyphellophora</taxon>
    </lineage>
</organism>
<dbReference type="Gene3D" id="2.30.30.1190">
    <property type="match status" value="1"/>
</dbReference>
<feature type="compositionally biased region" description="Polar residues" evidence="7">
    <location>
        <begin position="274"/>
        <end position="285"/>
    </location>
</feature>
<keyword evidence="2 6" id="KW-0479">Metal-binding</keyword>
<evidence type="ECO:0000256" key="1">
    <source>
        <dbReference type="ARBA" id="ARBA00004123"/>
    </source>
</evidence>
<feature type="zinc finger region" description="C3H1-type" evidence="6">
    <location>
        <begin position="1"/>
        <end position="25"/>
    </location>
</feature>
<dbReference type="InterPro" id="IPR051767">
    <property type="entry name" value="Nucleoporin_NUP42"/>
</dbReference>
<feature type="compositionally biased region" description="Polar residues" evidence="7">
    <location>
        <begin position="440"/>
        <end position="451"/>
    </location>
</feature>
<feature type="compositionally biased region" description="Polar residues" evidence="7">
    <location>
        <begin position="411"/>
        <end position="432"/>
    </location>
</feature>
<proteinExistence type="predicted"/>
<evidence type="ECO:0000256" key="2">
    <source>
        <dbReference type="ARBA" id="ARBA00022723"/>
    </source>
</evidence>
<feature type="compositionally biased region" description="Polar residues" evidence="7">
    <location>
        <begin position="351"/>
        <end position="381"/>
    </location>
</feature>
<dbReference type="STRING" id="1220924.W2RP87"/>
<evidence type="ECO:0000259" key="8">
    <source>
        <dbReference type="PROSITE" id="PS50103"/>
    </source>
</evidence>
<evidence type="ECO:0000256" key="3">
    <source>
        <dbReference type="ARBA" id="ARBA00022771"/>
    </source>
</evidence>
<keyword evidence="4 6" id="KW-0862">Zinc</keyword>
<dbReference type="InterPro" id="IPR041367">
    <property type="entry name" value="Znf-CCCH_4"/>
</dbReference>
<dbReference type="RefSeq" id="XP_008720304.1">
    <property type="nucleotide sequence ID" value="XM_008722082.1"/>
</dbReference>
<dbReference type="PANTHER" id="PTHR46527">
    <property type="entry name" value="NUCLEOPORIN-LIKE PROTEIN 2"/>
    <property type="match status" value="1"/>
</dbReference>
<gene>
    <name evidence="9" type="ORF">HMPREF1541_07759</name>
</gene>
<feature type="compositionally biased region" description="Low complexity" evidence="7">
    <location>
        <begin position="514"/>
        <end position="537"/>
    </location>
</feature>
<reference evidence="9 10" key="1">
    <citation type="submission" date="2013-03" db="EMBL/GenBank/DDBJ databases">
        <title>The Genome Sequence of Phialophora europaea CBS 101466.</title>
        <authorList>
            <consortium name="The Broad Institute Genomics Platform"/>
            <person name="Cuomo C."/>
            <person name="de Hoog S."/>
            <person name="Gorbushina A."/>
            <person name="Walker B."/>
            <person name="Young S.K."/>
            <person name="Zeng Q."/>
            <person name="Gargeya S."/>
            <person name="Fitzgerald M."/>
            <person name="Haas B."/>
            <person name="Abouelleil A."/>
            <person name="Allen A.W."/>
            <person name="Alvarado L."/>
            <person name="Arachchi H.M."/>
            <person name="Berlin A.M."/>
            <person name="Chapman S.B."/>
            <person name="Gainer-Dewar J."/>
            <person name="Goldberg J."/>
            <person name="Griggs A."/>
            <person name="Gujja S."/>
            <person name="Hansen M."/>
            <person name="Howarth C."/>
            <person name="Imamovic A."/>
            <person name="Ireland A."/>
            <person name="Larimer J."/>
            <person name="McCowan C."/>
            <person name="Murphy C."/>
            <person name="Pearson M."/>
            <person name="Poon T.W."/>
            <person name="Priest M."/>
            <person name="Roberts A."/>
            <person name="Saif S."/>
            <person name="Shea T."/>
            <person name="Sisk P."/>
            <person name="Sykes S."/>
            <person name="Wortman J."/>
            <person name="Nusbaum C."/>
            <person name="Birren B."/>
        </authorList>
    </citation>
    <scope>NUCLEOTIDE SEQUENCE [LARGE SCALE GENOMIC DNA]</scope>
    <source>
        <strain evidence="9 10">CBS 101466</strain>
    </source>
</reference>
<dbReference type="PANTHER" id="PTHR46527:SF1">
    <property type="entry name" value="NUCLEOPORIN NUP42"/>
    <property type="match status" value="1"/>
</dbReference>
<dbReference type="Proteomes" id="UP000030752">
    <property type="component" value="Unassembled WGS sequence"/>
</dbReference>
<protein>
    <recommendedName>
        <fullName evidence="8">C3H1-type domain-containing protein</fullName>
    </recommendedName>
</protein>
<dbReference type="InterPro" id="IPR000571">
    <property type="entry name" value="Znf_CCCH"/>
</dbReference>
<evidence type="ECO:0000256" key="6">
    <source>
        <dbReference type="PROSITE-ProRule" id="PRU00723"/>
    </source>
</evidence>
<comment type="subcellular location">
    <subcellularLocation>
        <location evidence="1">Nucleus</location>
    </subcellularLocation>
</comment>
<dbReference type="CDD" id="cd23954">
    <property type="entry name" value="AMO1_CTD"/>
    <property type="match status" value="1"/>
</dbReference>
<dbReference type="VEuPathDB" id="FungiDB:HMPREF1541_07759"/>
<dbReference type="Pfam" id="PF18044">
    <property type="entry name" value="zf-CCCH_4"/>
    <property type="match status" value="1"/>
</dbReference>
<feature type="region of interest" description="Disordered" evidence="7">
    <location>
        <begin position="23"/>
        <end position="61"/>
    </location>
</feature>
<evidence type="ECO:0000256" key="4">
    <source>
        <dbReference type="ARBA" id="ARBA00022833"/>
    </source>
</evidence>
<feature type="compositionally biased region" description="Low complexity" evidence="7">
    <location>
        <begin position="392"/>
        <end position="410"/>
    </location>
</feature>
<dbReference type="AlphaFoldDB" id="W2RP87"/>
<feature type="compositionally biased region" description="Polar residues" evidence="7">
    <location>
        <begin position="470"/>
        <end position="487"/>
    </location>
</feature>
<evidence type="ECO:0000256" key="5">
    <source>
        <dbReference type="ARBA" id="ARBA00023242"/>
    </source>
</evidence>
<feature type="domain" description="C3H1-type" evidence="8">
    <location>
        <begin position="1"/>
        <end position="25"/>
    </location>
</feature>
<accession>W2RP87</accession>
<dbReference type="HOGENOM" id="CLU_028685_1_0_1"/>
<dbReference type="eggNOG" id="ENOG502RVHV">
    <property type="taxonomic scope" value="Eukaryota"/>
</dbReference>
<feature type="compositionally biased region" description="Polar residues" evidence="7">
    <location>
        <begin position="299"/>
        <end position="333"/>
    </location>
</feature>
<dbReference type="OrthoDB" id="20729at2759"/>